<feature type="region of interest" description="Disordered" evidence="1">
    <location>
        <begin position="464"/>
        <end position="491"/>
    </location>
</feature>
<dbReference type="RefSeq" id="WP_190153616.1">
    <property type="nucleotide sequence ID" value="NZ_BMTL01000042.1"/>
</dbReference>
<evidence type="ECO:0000256" key="1">
    <source>
        <dbReference type="SAM" id="MobiDB-lite"/>
    </source>
</evidence>
<dbReference type="InterPro" id="IPR019546">
    <property type="entry name" value="TAT_signal_bac_arc"/>
</dbReference>
<proteinExistence type="predicted"/>
<dbReference type="InterPro" id="IPR050491">
    <property type="entry name" value="AmpC-like"/>
</dbReference>
<name>A0A918G7F6_9ACTN</name>
<feature type="domain" description="Beta-lactamase-related" evidence="2">
    <location>
        <begin position="75"/>
        <end position="405"/>
    </location>
</feature>
<evidence type="ECO:0000313" key="3">
    <source>
        <dbReference type="EMBL" id="GGS23333.1"/>
    </source>
</evidence>
<reference evidence="3" key="1">
    <citation type="journal article" date="2014" name="Int. J. Syst. Evol. Microbiol.">
        <title>Complete genome sequence of Corynebacterium casei LMG S-19264T (=DSM 44701T), isolated from a smear-ripened cheese.</title>
        <authorList>
            <consortium name="US DOE Joint Genome Institute (JGI-PGF)"/>
            <person name="Walter F."/>
            <person name="Albersmeier A."/>
            <person name="Kalinowski J."/>
            <person name="Ruckert C."/>
        </authorList>
    </citation>
    <scope>NUCLEOTIDE SEQUENCE</scope>
    <source>
        <strain evidence="3">JCM 4386</strain>
    </source>
</reference>
<sequence>MNEDLPSAGSGTPGTAAPPGRTGTPRWSRRGFLSTAAAAGCATVSLGTPPAEGSPRSAPQGGGTGDAGNPLFSALDAKIEEAMRTYAIPGAAVGVLLNGQEYVKGYGVTNVDHPVPVDGDTVFRIGSTTKTFTGTTLMRLVERGKVELDAPVRRYLPDFVVADPFASAQVTVRQLLNHSAGWLGDDYQDFGPGDDALARFVASMARLPQLTEPGEVFAYNNAALCVAGRIIEVVTGKAYEAAVRELVIDPLGLEHTRFSSDEIVGFTVAASHNVVDGKAVLEPSFWPQPRSLAPTGGLISSVRDQLSWARFHLGDGTAPDGTRVLSRQSLEQMRSTPGPGGTLVVELDGMGVTWMLRPTAQGRRIVQHGGTWPGQISGFMMVPSRGFALTLLTNSEGGTRLRDELFTDDWALSRYAGVTNLPATAMTLPGQELAPYEGRYMAQRINDEGAMEDVVTELTRHNGRLHGTQTAHGPAGQDEAASEEEDSVQDQTTELGAAFYKQDFALDLDAEGQPIGTRSDFVRGPDGKVLWWRNHGRLYRHRTQ</sequence>
<protein>
    <submittedName>
        <fullName evidence="3">Penicillin-binding protein</fullName>
    </submittedName>
</protein>
<dbReference type="InterPro" id="IPR001466">
    <property type="entry name" value="Beta-lactam-related"/>
</dbReference>
<comment type="caution">
    <text evidence="3">The sequence shown here is derived from an EMBL/GenBank/DDBJ whole genome shotgun (WGS) entry which is preliminary data.</text>
</comment>
<accession>A0A918G7F6</accession>
<dbReference type="AlphaFoldDB" id="A0A918G7F6"/>
<dbReference type="PANTHER" id="PTHR46825">
    <property type="entry name" value="D-ALANYL-D-ALANINE-CARBOXYPEPTIDASE/ENDOPEPTIDASE AMPH"/>
    <property type="match status" value="1"/>
</dbReference>
<keyword evidence="4" id="KW-1185">Reference proteome</keyword>
<evidence type="ECO:0000313" key="4">
    <source>
        <dbReference type="Proteomes" id="UP000606194"/>
    </source>
</evidence>
<dbReference type="InterPro" id="IPR012338">
    <property type="entry name" value="Beta-lactam/transpept-like"/>
</dbReference>
<feature type="region of interest" description="Disordered" evidence="1">
    <location>
        <begin position="1"/>
        <end position="30"/>
    </location>
</feature>
<dbReference type="InterPro" id="IPR006311">
    <property type="entry name" value="TAT_signal"/>
</dbReference>
<feature type="region of interest" description="Disordered" evidence="1">
    <location>
        <begin position="44"/>
        <end position="69"/>
    </location>
</feature>
<dbReference type="NCBIfam" id="TIGR01409">
    <property type="entry name" value="TAT_signal_seq"/>
    <property type="match status" value="1"/>
</dbReference>
<organism evidence="3 4">
    <name type="scientific">Streptomyces humidus</name>
    <dbReference type="NCBI Taxonomy" id="52259"/>
    <lineage>
        <taxon>Bacteria</taxon>
        <taxon>Bacillati</taxon>
        <taxon>Actinomycetota</taxon>
        <taxon>Actinomycetes</taxon>
        <taxon>Kitasatosporales</taxon>
        <taxon>Streptomycetaceae</taxon>
        <taxon>Streptomyces</taxon>
    </lineage>
</organism>
<dbReference type="PANTHER" id="PTHR46825:SF15">
    <property type="entry name" value="BETA-LACTAMASE-RELATED DOMAIN-CONTAINING PROTEIN"/>
    <property type="match status" value="1"/>
</dbReference>
<dbReference type="Gene3D" id="3.40.710.10">
    <property type="entry name" value="DD-peptidase/beta-lactamase superfamily"/>
    <property type="match status" value="1"/>
</dbReference>
<dbReference type="PROSITE" id="PS51318">
    <property type="entry name" value="TAT"/>
    <property type="match status" value="1"/>
</dbReference>
<evidence type="ECO:0000259" key="2">
    <source>
        <dbReference type="Pfam" id="PF00144"/>
    </source>
</evidence>
<gene>
    <name evidence="3" type="ORF">GCM10010269_72770</name>
</gene>
<dbReference type="Proteomes" id="UP000606194">
    <property type="component" value="Unassembled WGS sequence"/>
</dbReference>
<feature type="compositionally biased region" description="Low complexity" evidence="1">
    <location>
        <begin position="1"/>
        <end position="26"/>
    </location>
</feature>
<dbReference type="SUPFAM" id="SSF56601">
    <property type="entry name" value="beta-lactamase/transpeptidase-like"/>
    <property type="match status" value="1"/>
</dbReference>
<dbReference type="EMBL" id="BMTL01000042">
    <property type="protein sequence ID" value="GGS23333.1"/>
    <property type="molecule type" value="Genomic_DNA"/>
</dbReference>
<reference evidence="3" key="2">
    <citation type="submission" date="2020-09" db="EMBL/GenBank/DDBJ databases">
        <authorList>
            <person name="Sun Q."/>
            <person name="Ohkuma M."/>
        </authorList>
    </citation>
    <scope>NUCLEOTIDE SEQUENCE</scope>
    <source>
        <strain evidence="3">JCM 4386</strain>
    </source>
</reference>
<dbReference type="Pfam" id="PF00144">
    <property type="entry name" value="Beta-lactamase"/>
    <property type="match status" value="1"/>
</dbReference>